<dbReference type="EMBL" id="BMMZ01000006">
    <property type="protein sequence ID" value="GGL66606.1"/>
    <property type="molecule type" value="Genomic_DNA"/>
</dbReference>
<dbReference type="Gene3D" id="3.40.830.10">
    <property type="entry name" value="LigB-like"/>
    <property type="match status" value="1"/>
</dbReference>
<dbReference type="Proteomes" id="UP000613840">
    <property type="component" value="Unassembled WGS sequence"/>
</dbReference>
<dbReference type="AlphaFoldDB" id="A0A917SBK5"/>
<dbReference type="InterPro" id="IPR004183">
    <property type="entry name" value="Xdiol_dOase_suB"/>
</dbReference>
<reference evidence="7" key="2">
    <citation type="submission" date="2020-09" db="EMBL/GenBank/DDBJ databases">
        <authorList>
            <person name="Sun Q."/>
            <person name="Zhou Y."/>
        </authorList>
    </citation>
    <scope>NUCLEOTIDE SEQUENCE</scope>
    <source>
        <strain evidence="7">CGMCC 4.7306</strain>
    </source>
</reference>
<dbReference type="SUPFAM" id="SSF53213">
    <property type="entry name" value="LigB-like"/>
    <property type="match status" value="1"/>
</dbReference>
<sequence>MMGLGSIFQPEIPAGAYDAFAGPARKRAAARQPWTPTDGRMPALFISHGAPPLLDDADWLHRLFEWAQRLPQPFAILIGSAHWESAPLALSSPAASTTPVYDFGGFAPRYYTLRYDTPDATALASLVRSVLPAGQQPHEHLDRGLDHGAWVPLMAMYPNADVPVLQLSLPTEDPATLLELGRRLQTLRDHGVLIIGSGFMTHGLPFLTQKIILGEELPSWSQEFDHWATEALGRGDVETLCDYRSTAPGMPYAHPSVDHFIPLFITLGAASHSDARITPVIDGYWMGLARTSFEVA</sequence>
<reference evidence="7" key="1">
    <citation type="journal article" date="2014" name="Int. J. Syst. Evol. Microbiol.">
        <title>Complete genome sequence of Corynebacterium casei LMG S-19264T (=DSM 44701T), isolated from a smear-ripened cheese.</title>
        <authorList>
            <consortium name="US DOE Joint Genome Institute (JGI-PGF)"/>
            <person name="Walter F."/>
            <person name="Albersmeier A."/>
            <person name="Kalinowski J."/>
            <person name="Ruckert C."/>
        </authorList>
    </citation>
    <scope>NUCLEOTIDE SEQUENCE</scope>
    <source>
        <strain evidence="7">CGMCC 4.7306</strain>
    </source>
</reference>
<accession>A0A917SBK5</accession>
<keyword evidence="8" id="KW-1185">Reference proteome</keyword>
<evidence type="ECO:0000256" key="5">
    <source>
        <dbReference type="ARBA" id="ARBA00023002"/>
    </source>
</evidence>
<comment type="caution">
    <text evidence="7">The sequence shown here is derived from an EMBL/GenBank/DDBJ whole genome shotgun (WGS) entry which is preliminary data.</text>
</comment>
<evidence type="ECO:0000256" key="3">
    <source>
        <dbReference type="ARBA" id="ARBA00022723"/>
    </source>
</evidence>
<keyword evidence="4" id="KW-0862">Zinc</keyword>
<comment type="cofactor">
    <cofactor evidence="1">
        <name>Zn(2+)</name>
        <dbReference type="ChEBI" id="CHEBI:29105"/>
    </cofactor>
</comment>
<evidence type="ECO:0000256" key="4">
    <source>
        <dbReference type="ARBA" id="ARBA00022833"/>
    </source>
</evidence>
<dbReference type="GO" id="GO:0008198">
    <property type="term" value="F:ferrous iron binding"/>
    <property type="evidence" value="ECO:0007669"/>
    <property type="project" value="InterPro"/>
</dbReference>
<organism evidence="7 8">
    <name type="scientific">Microlunatus endophyticus</name>
    <dbReference type="NCBI Taxonomy" id="1716077"/>
    <lineage>
        <taxon>Bacteria</taxon>
        <taxon>Bacillati</taxon>
        <taxon>Actinomycetota</taxon>
        <taxon>Actinomycetes</taxon>
        <taxon>Propionibacteriales</taxon>
        <taxon>Propionibacteriaceae</taxon>
        <taxon>Microlunatus</taxon>
    </lineage>
</organism>
<dbReference type="PANTHER" id="PTHR30096">
    <property type="entry name" value="4,5-DOPA DIOXYGENASE EXTRADIOL-LIKE PROTEIN"/>
    <property type="match status" value="1"/>
</dbReference>
<keyword evidence="3" id="KW-0479">Metal-binding</keyword>
<keyword evidence="7" id="KW-0223">Dioxygenase</keyword>
<keyword evidence="5" id="KW-0560">Oxidoreductase</keyword>
<protein>
    <submittedName>
        <fullName evidence="7">Dioxygenase</fullName>
    </submittedName>
</protein>
<proteinExistence type="inferred from homology"/>
<evidence type="ECO:0000256" key="1">
    <source>
        <dbReference type="ARBA" id="ARBA00001947"/>
    </source>
</evidence>
<name>A0A917SBK5_9ACTN</name>
<dbReference type="PANTHER" id="PTHR30096:SF0">
    <property type="entry name" value="4,5-DOPA DIOXYGENASE EXTRADIOL-LIKE PROTEIN"/>
    <property type="match status" value="1"/>
</dbReference>
<feature type="domain" description="Extradiol ring-cleavage dioxygenase class III enzyme subunit B" evidence="6">
    <location>
        <begin position="60"/>
        <end position="273"/>
    </location>
</feature>
<comment type="similarity">
    <text evidence="2">Belongs to the DODA-type extradiol aromatic ring-opening dioxygenase family.</text>
</comment>
<dbReference type="InterPro" id="IPR014436">
    <property type="entry name" value="Extradiol_dOase_DODA"/>
</dbReference>
<gene>
    <name evidence="7" type="ORF">GCM10011575_26400</name>
</gene>
<dbReference type="GO" id="GO:0016702">
    <property type="term" value="F:oxidoreductase activity, acting on single donors with incorporation of molecular oxygen, incorporation of two atoms of oxygen"/>
    <property type="evidence" value="ECO:0007669"/>
    <property type="project" value="UniProtKB-ARBA"/>
</dbReference>
<evidence type="ECO:0000256" key="2">
    <source>
        <dbReference type="ARBA" id="ARBA00007581"/>
    </source>
</evidence>
<dbReference type="PIRSF" id="PIRSF006157">
    <property type="entry name" value="Doxgns_DODA"/>
    <property type="match status" value="1"/>
</dbReference>
<dbReference type="CDD" id="cd07363">
    <property type="entry name" value="45_DOPA_Dioxygenase"/>
    <property type="match status" value="1"/>
</dbReference>
<dbReference type="Pfam" id="PF02900">
    <property type="entry name" value="LigB"/>
    <property type="match status" value="1"/>
</dbReference>
<evidence type="ECO:0000313" key="8">
    <source>
        <dbReference type="Proteomes" id="UP000613840"/>
    </source>
</evidence>
<evidence type="ECO:0000259" key="6">
    <source>
        <dbReference type="Pfam" id="PF02900"/>
    </source>
</evidence>
<evidence type="ECO:0000313" key="7">
    <source>
        <dbReference type="EMBL" id="GGL66606.1"/>
    </source>
</evidence>
<dbReference type="GO" id="GO:0008270">
    <property type="term" value="F:zinc ion binding"/>
    <property type="evidence" value="ECO:0007669"/>
    <property type="project" value="InterPro"/>
</dbReference>